<dbReference type="Pfam" id="PF08534">
    <property type="entry name" value="Redoxin"/>
    <property type="match status" value="1"/>
</dbReference>
<dbReference type="GO" id="GO:0030313">
    <property type="term" value="C:cell envelope"/>
    <property type="evidence" value="ECO:0007669"/>
    <property type="project" value="UniProtKB-SubCell"/>
</dbReference>
<dbReference type="SUPFAM" id="SSF52833">
    <property type="entry name" value="Thioredoxin-like"/>
    <property type="match status" value="1"/>
</dbReference>
<reference evidence="7" key="1">
    <citation type="journal article" date="2019" name="Int. J. Syst. Evol. Microbiol.">
        <title>The Global Catalogue of Microorganisms (GCM) 10K type strain sequencing project: providing services to taxonomists for standard genome sequencing and annotation.</title>
        <authorList>
            <consortium name="The Broad Institute Genomics Platform"/>
            <consortium name="The Broad Institute Genome Sequencing Center for Infectious Disease"/>
            <person name="Wu L."/>
            <person name="Ma J."/>
        </authorList>
    </citation>
    <scope>NUCLEOTIDE SEQUENCE [LARGE SCALE GENOMIC DNA]</scope>
    <source>
        <strain evidence="7">CGMCC 1.12664</strain>
    </source>
</reference>
<keyword evidence="3" id="KW-0676">Redox-active center</keyword>
<dbReference type="PANTHER" id="PTHR42852">
    <property type="entry name" value="THIOL:DISULFIDE INTERCHANGE PROTEIN DSBE"/>
    <property type="match status" value="1"/>
</dbReference>
<evidence type="ECO:0000259" key="5">
    <source>
        <dbReference type="PROSITE" id="PS51352"/>
    </source>
</evidence>
<dbReference type="PROSITE" id="PS00194">
    <property type="entry name" value="THIOREDOXIN_1"/>
    <property type="match status" value="1"/>
</dbReference>
<dbReference type="RefSeq" id="WP_188478670.1">
    <property type="nucleotide sequence ID" value="NZ_BMFJ01000002.1"/>
</dbReference>
<evidence type="ECO:0000256" key="3">
    <source>
        <dbReference type="ARBA" id="ARBA00023284"/>
    </source>
</evidence>
<dbReference type="InterPro" id="IPR013766">
    <property type="entry name" value="Thioredoxin_domain"/>
</dbReference>
<proteinExistence type="predicted"/>
<accession>A0A917AC38</accession>
<name>A0A917AC38_9RHOB</name>
<dbReference type="EMBL" id="BMFJ01000002">
    <property type="protein sequence ID" value="GGE40570.1"/>
    <property type="molecule type" value="Genomic_DNA"/>
</dbReference>
<feature type="signal peptide" evidence="4">
    <location>
        <begin position="1"/>
        <end position="22"/>
    </location>
</feature>
<comment type="caution">
    <text evidence="6">The sequence shown here is derived from an EMBL/GenBank/DDBJ whole genome shotgun (WGS) entry which is preliminary data.</text>
</comment>
<organism evidence="6 7">
    <name type="scientific">Primorskyibacter flagellatus</name>
    <dbReference type="NCBI Taxonomy" id="1387277"/>
    <lineage>
        <taxon>Bacteria</taxon>
        <taxon>Pseudomonadati</taxon>
        <taxon>Pseudomonadota</taxon>
        <taxon>Alphaproteobacteria</taxon>
        <taxon>Rhodobacterales</taxon>
        <taxon>Roseobacteraceae</taxon>
        <taxon>Primorskyibacter</taxon>
    </lineage>
</organism>
<evidence type="ECO:0000256" key="4">
    <source>
        <dbReference type="SAM" id="SignalP"/>
    </source>
</evidence>
<dbReference type="Proteomes" id="UP000612855">
    <property type="component" value="Unassembled WGS sequence"/>
</dbReference>
<comment type="subcellular location">
    <subcellularLocation>
        <location evidence="1">Cell envelope</location>
    </subcellularLocation>
</comment>
<protein>
    <submittedName>
        <fullName evidence="6">Thioredoxin</fullName>
    </submittedName>
</protein>
<dbReference type="InterPro" id="IPR036249">
    <property type="entry name" value="Thioredoxin-like_sf"/>
</dbReference>
<keyword evidence="7" id="KW-1185">Reference proteome</keyword>
<feature type="chain" id="PRO_5037938741" evidence="4">
    <location>
        <begin position="23"/>
        <end position="183"/>
    </location>
</feature>
<dbReference type="InterPro" id="IPR013740">
    <property type="entry name" value="Redoxin"/>
</dbReference>
<dbReference type="Gene3D" id="3.40.30.10">
    <property type="entry name" value="Glutaredoxin"/>
    <property type="match status" value="1"/>
</dbReference>
<feature type="domain" description="Thioredoxin" evidence="5">
    <location>
        <begin position="39"/>
        <end position="180"/>
    </location>
</feature>
<keyword evidence="2" id="KW-0201">Cytochrome c-type biogenesis</keyword>
<dbReference type="PROSITE" id="PS51352">
    <property type="entry name" value="THIOREDOXIN_2"/>
    <property type="match status" value="1"/>
</dbReference>
<evidence type="ECO:0000256" key="1">
    <source>
        <dbReference type="ARBA" id="ARBA00004196"/>
    </source>
</evidence>
<dbReference type="GO" id="GO:0017004">
    <property type="term" value="P:cytochrome complex assembly"/>
    <property type="evidence" value="ECO:0007669"/>
    <property type="project" value="UniProtKB-KW"/>
</dbReference>
<dbReference type="InterPro" id="IPR017937">
    <property type="entry name" value="Thioredoxin_CS"/>
</dbReference>
<dbReference type="CDD" id="cd02966">
    <property type="entry name" value="TlpA_like_family"/>
    <property type="match status" value="1"/>
</dbReference>
<evidence type="ECO:0000313" key="7">
    <source>
        <dbReference type="Proteomes" id="UP000612855"/>
    </source>
</evidence>
<dbReference type="GO" id="GO:0015036">
    <property type="term" value="F:disulfide oxidoreductase activity"/>
    <property type="evidence" value="ECO:0007669"/>
    <property type="project" value="UniProtKB-ARBA"/>
</dbReference>
<dbReference type="PANTHER" id="PTHR42852:SF17">
    <property type="entry name" value="THIOREDOXIN-LIKE PROTEIN HI_1115"/>
    <property type="match status" value="1"/>
</dbReference>
<dbReference type="AlphaFoldDB" id="A0A917AC38"/>
<dbReference type="InterPro" id="IPR050553">
    <property type="entry name" value="Thioredoxin_ResA/DsbE_sf"/>
</dbReference>
<keyword evidence="4" id="KW-0732">Signal</keyword>
<sequence>MKIWLTALLYTGLIATANLSLAGGIADLRDGDLRKLVVHEEPKPLENVTFDGPEGPVSLDMYRGQVVVLNFWALWCAPCREEMPTLDALNGEYGGEDFAVVTLATGPNAPPAIDRFFEETGVTGLPKYRDPNSALARASGVLGLPVTLILNREGQEIARLTGTADWHSDSARAIVAALIAGES</sequence>
<gene>
    <name evidence="6" type="primary">tlpA</name>
    <name evidence="6" type="ORF">GCM10011360_30220</name>
</gene>
<evidence type="ECO:0000256" key="2">
    <source>
        <dbReference type="ARBA" id="ARBA00022748"/>
    </source>
</evidence>
<evidence type="ECO:0000313" key="6">
    <source>
        <dbReference type="EMBL" id="GGE40570.1"/>
    </source>
</evidence>